<feature type="binding site" evidence="2">
    <location>
        <position position="39"/>
    </location>
    <ligand>
        <name>UDP-N-acetyl-alpha-D-muramoyl-L-alanyl-D-glutamate</name>
        <dbReference type="ChEBI" id="CHEBI:83900"/>
    </ligand>
</feature>
<feature type="short sequence motif" description="Meso-diaminopimelate recognition motif" evidence="2">
    <location>
        <begin position="414"/>
        <end position="417"/>
    </location>
</feature>
<comment type="function">
    <text evidence="2">Catalyzes the addition of meso-diaminopimelic acid to the nucleotide precursor UDP-N-acetylmuramoyl-L-alanyl-D-glutamate (UMAG) in the biosynthesis of bacterial cell-wall peptidoglycan.</text>
</comment>
<dbReference type="HAMAP" id="MF_00208">
    <property type="entry name" value="MurE"/>
    <property type="match status" value="1"/>
</dbReference>
<dbReference type="InterPro" id="IPR036565">
    <property type="entry name" value="Mur-like_cat_sf"/>
</dbReference>
<dbReference type="GeneID" id="90984171"/>
<evidence type="ECO:0000313" key="6">
    <source>
        <dbReference type="EMBL" id="KEJ91892.1"/>
    </source>
</evidence>
<evidence type="ECO:0000313" key="7">
    <source>
        <dbReference type="Proteomes" id="UP000027665"/>
    </source>
</evidence>
<comment type="similarity">
    <text evidence="1 2">Belongs to the MurCDEF family. MurE subfamily.</text>
</comment>
<comment type="caution">
    <text evidence="2">Lacks conserved residue(s) required for the propagation of feature annotation.</text>
</comment>
<dbReference type="GO" id="GO:0009252">
    <property type="term" value="P:peptidoglycan biosynthetic process"/>
    <property type="evidence" value="ECO:0007669"/>
    <property type="project" value="UniProtKB-UniRule"/>
</dbReference>
<name>A0A073J2F9_9BACT</name>
<keyword evidence="2 3" id="KW-0131">Cell cycle</keyword>
<feature type="binding site" evidence="2">
    <location>
        <begin position="117"/>
        <end position="123"/>
    </location>
    <ligand>
        <name>ATP</name>
        <dbReference type="ChEBI" id="CHEBI:30616"/>
    </ligand>
</feature>
<dbReference type="Gene3D" id="3.40.1190.10">
    <property type="entry name" value="Mur-like, catalytic domain"/>
    <property type="match status" value="1"/>
</dbReference>
<dbReference type="GO" id="GO:0071555">
    <property type="term" value="P:cell wall organization"/>
    <property type="evidence" value="ECO:0007669"/>
    <property type="project" value="UniProtKB-KW"/>
</dbReference>
<feature type="binding site" evidence="2">
    <location>
        <position position="194"/>
    </location>
    <ligand>
        <name>UDP-N-acetyl-alpha-D-muramoyl-L-alanyl-D-glutamate</name>
        <dbReference type="ChEBI" id="CHEBI:83900"/>
    </ligand>
</feature>
<dbReference type="PANTHER" id="PTHR23135">
    <property type="entry name" value="MUR LIGASE FAMILY MEMBER"/>
    <property type="match status" value="1"/>
</dbReference>
<keyword evidence="2 3" id="KW-0133">Cell shape</keyword>
<dbReference type="NCBIfam" id="NF001126">
    <property type="entry name" value="PRK00139.1-4"/>
    <property type="match status" value="1"/>
</dbReference>
<dbReference type="eggNOG" id="COG0769">
    <property type="taxonomic scope" value="Bacteria"/>
</dbReference>
<keyword evidence="2" id="KW-0436">Ligase</keyword>
<evidence type="ECO:0000256" key="2">
    <source>
        <dbReference type="HAMAP-Rule" id="MF_00208"/>
    </source>
</evidence>
<dbReference type="Gene3D" id="3.90.190.20">
    <property type="entry name" value="Mur ligase, C-terminal domain"/>
    <property type="match status" value="1"/>
</dbReference>
<comment type="caution">
    <text evidence="6">The sequence shown here is derived from an EMBL/GenBank/DDBJ whole genome shotgun (WGS) entry which is preliminary data.</text>
</comment>
<feature type="binding site" evidence="2">
    <location>
        <begin position="159"/>
        <end position="160"/>
    </location>
    <ligand>
        <name>UDP-N-acetyl-alpha-D-muramoyl-L-alanyl-D-glutamate</name>
        <dbReference type="ChEBI" id="CHEBI:83900"/>
    </ligand>
</feature>
<dbReference type="SUPFAM" id="SSF53623">
    <property type="entry name" value="MurD-like peptide ligases, catalytic domain"/>
    <property type="match status" value="1"/>
</dbReference>
<feature type="modified residue" description="N6-carboxylysine" evidence="2">
    <location>
        <position position="226"/>
    </location>
</feature>
<evidence type="ECO:0000259" key="5">
    <source>
        <dbReference type="Pfam" id="PF08245"/>
    </source>
</evidence>
<keyword evidence="2" id="KW-0547">Nucleotide-binding</keyword>
<evidence type="ECO:0000256" key="3">
    <source>
        <dbReference type="RuleBase" id="RU004135"/>
    </source>
</evidence>
<evidence type="ECO:0000259" key="4">
    <source>
        <dbReference type="Pfam" id="PF02875"/>
    </source>
</evidence>
<dbReference type="GO" id="GO:0005737">
    <property type="term" value="C:cytoplasm"/>
    <property type="evidence" value="ECO:0007669"/>
    <property type="project" value="UniProtKB-SubCell"/>
</dbReference>
<feature type="binding site" evidence="2">
    <location>
        <position position="390"/>
    </location>
    <ligand>
        <name>meso-2,6-diaminopimelate</name>
        <dbReference type="ChEBI" id="CHEBI:57791"/>
    </ligand>
</feature>
<dbReference type="RefSeq" id="WP_037977307.1">
    <property type="nucleotide sequence ID" value="NZ_JMKI01000037.1"/>
</dbReference>
<reference evidence="6 7" key="1">
    <citation type="submission" date="2014-04" db="EMBL/GenBank/DDBJ databases">
        <title>Draft Genome Sequence of Synergistes jonesii.</title>
        <authorList>
            <person name="Coil D.A."/>
            <person name="Eisen J.A."/>
            <person name="Holland-Moritz H.E."/>
        </authorList>
    </citation>
    <scope>NUCLEOTIDE SEQUENCE [LARGE SCALE GENOMIC DNA]</scope>
    <source>
        <strain evidence="6 7">78-1</strain>
    </source>
</reference>
<keyword evidence="2 3" id="KW-0573">Peptidoglycan synthesis</keyword>
<dbReference type="InterPro" id="IPR005761">
    <property type="entry name" value="UDP-N-AcMur-Glu-dNH2Pim_ligase"/>
</dbReference>
<feature type="binding site" evidence="2">
    <location>
        <begin position="414"/>
        <end position="417"/>
    </location>
    <ligand>
        <name>meso-2,6-diaminopimelate</name>
        <dbReference type="ChEBI" id="CHEBI:57791"/>
    </ligand>
</feature>
<dbReference type="GO" id="GO:0000287">
    <property type="term" value="F:magnesium ion binding"/>
    <property type="evidence" value="ECO:0007669"/>
    <property type="project" value="UniProtKB-UniRule"/>
</dbReference>
<protein>
    <recommendedName>
        <fullName evidence="2">UDP-N-acetylmuramoyl-L-alanyl-D-glutamate--2,6-diaminopimelate ligase</fullName>
        <ecNumber evidence="2">6.3.2.13</ecNumber>
    </recommendedName>
    <alternativeName>
        <fullName evidence="2">Meso-A2pm-adding enzyme</fullName>
    </alternativeName>
    <alternativeName>
        <fullName evidence="2">Meso-diaminopimelate-adding enzyme</fullName>
    </alternativeName>
    <alternativeName>
        <fullName evidence="2">UDP-MurNAc-L-Ala-D-Glu:meso-diaminopimelate ligase</fullName>
    </alternativeName>
    <alternativeName>
        <fullName evidence="2">UDP-MurNAc-tripeptide synthetase</fullName>
    </alternativeName>
    <alternativeName>
        <fullName evidence="2">UDP-N-acetylmuramyl-tripeptide synthetase</fullName>
    </alternativeName>
</protein>
<comment type="subcellular location">
    <subcellularLocation>
        <location evidence="2 3">Cytoplasm</location>
    </subcellularLocation>
</comment>
<dbReference type="SUPFAM" id="SSF53244">
    <property type="entry name" value="MurD-like peptide ligases, peptide-binding domain"/>
    <property type="match status" value="1"/>
</dbReference>
<organism evidence="6 7">
    <name type="scientific">Synergistes jonesii</name>
    <dbReference type="NCBI Taxonomy" id="2754"/>
    <lineage>
        <taxon>Bacteria</taxon>
        <taxon>Thermotogati</taxon>
        <taxon>Synergistota</taxon>
        <taxon>Synergistia</taxon>
        <taxon>Synergistales</taxon>
        <taxon>Synergistaceae</taxon>
        <taxon>Synergistes</taxon>
    </lineage>
</organism>
<dbReference type="InterPro" id="IPR004101">
    <property type="entry name" value="Mur_ligase_C"/>
</dbReference>
<dbReference type="EMBL" id="JMKI01000037">
    <property type="protein sequence ID" value="KEJ91892.1"/>
    <property type="molecule type" value="Genomic_DNA"/>
</dbReference>
<dbReference type="PATRIC" id="fig|2754.20.peg.1091"/>
<dbReference type="InterPro" id="IPR036615">
    <property type="entry name" value="Mur_ligase_C_dom_sf"/>
</dbReference>
<sequence length="500" mass="54495">MKLSKLIRALDKSAVEHRAYIPHEVDADEVELSDIVCDSRKAGRGVIFAATKGGHSDAHDFIPQAVEAGSPAVLCERPYDVDISQIICPNVRSAMGRVASLLFEEPSRKMTMIALTGTNGKTTSTFMTQAILNAAGVKSGLMGTVQYDDGKIVEEAEHTTPEGCDIQRLLSRMAANGCQACVMEASSHAIIQGRIDGLCYDRAGFTNLTQDHLDYHGDMEHYFLAKKKLFDGYMRNNWKACINVDDEYGRRLRGAVGRRAISYSVADESADFYASIKNVTIDGLEIEVKTPESLGKESAKLPLFGSYNVSNALQALSLAWSVGVSSHAALSALENMPQVPGRLERYRLDSGASCVIDFAHTADGLEKALGALRPICRGKLIVVFGAGGDRDRTKRPLMGEVASRIGDFVVVTSDNPRSEEPSSIMAEIEPGVKKHDTPYAMIVDRRTAIYDGLDRAGKDDMTVIAGRGPETRQILKDGPIPLVDKEIVADWCALRRRKVL</sequence>
<dbReference type="InterPro" id="IPR035911">
    <property type="entry name" value="MurE/MurF_N"/>
</dbReference>
<dbReference type="InterPro" id="IPR013221">
    <property type="entry name" value="Mur_ligase_cen"/>
</dbReference>
<feature type="binding site" evidence="2">
    <location>
        <position position="186"/>
    </location>
    <ligand>
        <name>UDP-N-acetyl-alpha-D-muramoyl-L-alanyl-D-glutamate</name>
        <dbReference type="ChEBI" id="CHEBI:83900"/>
    </ligand>
</feature>
<comment type="PTM">
    <text evidence="2">Carboxylation is probably crucial for Mg(2+) binding and, consequently, for the gamma-phosphate positioning of ATP.</text>
</comment>
<keyword evidence="2 3" id="KW-0132">Cell division</keyword>
<dbReference type="PANTHER" id="PTHR23135:SF4">
    <property type="entry name" value="UDP-N-ACETYLMURAMOYL-L-ALANYL-D-GLUTAMATE--2,6-DIAMINOPIMELATE LIGASE MURE HOMOLOG, CHLOROPLASTIC"/>
    <property type="match status" value="1"/>
</dbReference>
<comment type="pathway">
    <text evidence="2 3">Cell wall biogenesis; peptidoglycan biosynthesis.</text>
</comment>
<dbReference type="SUPFAM" id="SSF63418">
    <property type="entry name" value="MurE/MurF N-terminal domain"/>
    <property type="match status" value="1"/>
</dbReference>
<feature type="binding site" evidence="2">
    <location>
        <position position="192"/>
    </location>
    <ligand>
        <name>UDP-N-acetyl-alpha-D-muramoyl-L-alanyl-D-glutamate</name>
        <dbReference type="ChEBI" id="CHEBI:83900"/>
    </ligand>
</feature>
<feature type="binding site" evidence="2">
    <location>
        <position position="466"/>
    </location>
    <ligand>
        <name>meso-2,6-diaminopimelate</name>
        <dbReference type="ChEBI" id="CHEBI:57791"/>
    </ligand>
</feature>
<feature type="domain" description="Mur ligase C-terminal" evidence="4">
    <location>
        <begin position="341"/>
        <end position="468"/>
    </location>
</feature>
<dbReference type="OrthoDB" id="9800958at2"/>
<keyword evidence="2" id="KW-0460">Magnesium</keyword>
<evidence type="ECO:0000256" key="1">
    <source>
        <dbReference type="ARBA" id="ARBA00005898"/>
    </source>
</evidence>
<dbReference type="Pfam" id="PF08245">
    <property type="entry name" value="Mur_ligase_M"/>
    <property type="match status" value="1"/>
</dbReference>
<feature type="binding site" evidence="2">
    <location>
        <position position="470"/>
    </location>
    <ligand>
        <name>meso-2,6-diaminopimelate</name>
        <dbReference type="ChEBI" id="CHEBI:57791"/>
    </ligand>
</feature>
<accession>A0A073J2F9</accession>
<keyword evidence="2" id="KW-0963">Cytoplasm</keyword>
<dbReference type="EC" id="6.3.2.13" evidence="2"/>
<dbReference type="GO" id="GO:0008360">
    <property type="term" value="P:regulation of cell shape"/>
    <property type="evidence" value="ECO:0007669"/>
    <property type="project" value="UniProtKB-KW"/>
</dbReference>
<dbReference type="GO" id="GO:0005524">
    <property type="term" value="F:ATP binding"/>
    <property type="evidence" value="ECO:0007669"/>
    <property type="project" value="UniProtKB-UniRule"/>
</dbReference>
<comment type="cofactor">
    <cofactor evidence="2">
        <name>Mg(2+)</name>
        <dbReference type="ChEBI" id="CHEBI:18420"/>
    </cofactor>
</comment>
<dbReference type="STRING" id="2754.EH55_07945"/>
<dbReference type="GO" id="GO:0008765">
    <property type="term" value="F:UDP-N-acetylmuramoylalanyl-D-glutamate-2,6-diaminopimelate ligase activity"/>
    <property type="evidence" value="ECO:0007669"/>
    <property type="project" value="UniProtKB-UniRule"/>
</dbReference>
<keyword evidence="7" id="KW-1185">Reference proteome</keyword>
<proteinExistence type="inferred from homology"/>
<keyword evidence="2" id="KW-0067">ATP-binding</keyword>
<dbReference type="Pfam" id="PF02875">
    <property type="entry name" value="Mur_ligase_C"/>
    <property type="match status" value="1"/>
</dbReference>
<dbReference type="GO" id="GO:0051301">
    <property type="term" value="P:cell division"/>
    <property type="evidence" value="ECO:0007669"/>
    <property type="project" value="UniProtKB-KW"/>
</dbReference>
<feature type="domain" description="Mur ligase central" evidence="5">
    <location>
        <begin position="116"/>
        <end position="318"/>
    </location>
</feature>
<dbReference type="Proteomes" id="UP000027665">
    <property type="component" value="Unassembled WGS sequence"/>
</dbReference>
<dbReference type="AlphaFoldDB" id="A0A073J2F9"/>
<dbReference type="NCBIfam" id="TIGR01085">
    <property type="entry name" value="murE"/>
    <property type="match status" value="1"/>
</dbReference>
<dbReference type="Gene3D" id="3.40.1390.10">
    <property type="entry name" value="MurE/MurF, N-terminal domain"/>
    <property type="match status" value="1"/>
</dbReference>
<keyword evidence="2 3" id="KW-0961">Cell wall biogenesis/degradation</keyword>
<comment type="catalytic activity">
    <reaction evidence="2">
        <text>UDP-N-acetyl-alpha-D-muramoyl-L-alanyl-D-glutamate + meso-2,6-diaminopimelate + ATP = UDP-N-acetyl-alpha-D-muramoyl-L-alanyl-gamma-D-glutamyl-meso-2,6-diaminopimelate + ADP + phosphate + H(+)</text>
        <dbReference type="Rhea" id="RHEA:23676"/>
        <dbReference type="ChEBI" id="CHEBI:15378"/>
        <dbReference type="ChEBI" id="CHEBI:30616"/>
        <dbReference type="ChEBI" id="CHEBI:43474"/>
        <dbReference type="ChEBI" id="CHEBI:57791"/>
        <dbReference type="ChEBI" id="CHEBI:83900"/>
        <dbReference type="ChEBI" id="CHEBI:83905"/>
        <dbReference type="ChEBI" id="CHEBI:456216"/>
        <dbReference type="EC" id="6.3.2.13"/>
    </reaction>
</comment>
<gene>
    <name evidence="2" type="primary">murE</name>
    <name evidence="6" type="ORF">EH55_07945</name>
</gene>
<dbReference type="UniPathway" id="UPA00219"/>